<dbReference type="OrthoDB" id="9801834at2"/>
<dbReference type="InterPro" id="IPR015421">
    <property type="entry name" value="PyrdxlP-dep_Trfase_major"/>
</dbReference>
<dbReference type="GO" id="GO:0004015">
    <property type="term" value="F:adenosylmethionine-8-amino-7-oxononanoate transaminase activity"/>
    <property type="evidence" value="ECO:0007669"/>
    <property type="project" value="UniProtKB-EC"/>
</dbReference>
<organism evidence="7 8">
    <name type="scientific">Flavimaricola marinus</name>
    <dbReference type="NCBI Taxonomy" id="1819565"/>
    <lineage>
        <taxon>Bacteria</taxon>
        <taxon>Pseudomonadati</taxon>
        <taxon>Pseudomonadota</taxon>
        <taxon>Alphaproteobacteria</taxon>
        <taxon>Rhodobacterales</taxon>
        <taxon>Paracoccaceae</taxon>
        <taxon>Flavimaricola</taxon>
    </lineage>
</organism>
<dbReference type="NCBIfam" id="NF005447">
    <property type="entry name" value="PRK07036.1"/>
    <property type="match status" value="1"/>
</dbReference>
<dbReference type="InterPro" id="IPR005814">
    <property type="entry name" value="Aminotrans_3"/>
</dbReference>
<dbReference type="PANTHER" id="PTHR43094">
    <property type="entry name" value="AMINOTRANSFERASE"/>
    <property type="match status" value="1"/>
</dbReference>
<dbReference type="Pfam" id="PF00202">
    <property type="entry name" value="Aminotran_3"/>
    <property type="match status" value="1"/>
</dbReference>
<dbReference type="EC" id="2.6.1.62" evidence="7"/>
<dbReference type="CDD" id="cd00610">
    <property type="entry name" value="OAT_like"/>
    <property type="match status" value="1"/>
</dbReference>
<sequence length="459" mass="49141">MTQDLSPLAAMDQAHALHPWTHFDSFETEGAVVLTRGEGVWLWDDAGRKYLDAVGGLWCTNIGLGRADMAQAIADQALKLAFTSTFVDITNAPAARLAGKLAELAPGDLNRVHFTTGGSTAIDSAYRLAQYVQAARGFSGRTHVIARKQSYHGSTYAAMSIGLRDGDRVPEFTYKSDTIHHVSAPILYRRAEGQTEAQLTDALVAEFEAKIAEVGAEKIAAFFAEPIQASGGVLVPPQDYLARMAAVCRKHGILVIADEVVTGFGRLGAWFASQDVYGFTPDMICCAKGLSSGYQPIGAVIFSDALWDDMRGDKWFTSGYTYSGHPVACAAALKNIEIIENEDILARATRAGALFQEGLRSLSDLPIVGDVRGHTLIGCVENVADKATKRAFPDEVDIGRRVTHAAEARGLMVRPLGALNVMSPALIISDSEITQIVETLGAAITAATDDLVREGIKVG</sequence>
<evidence type="ECO:0000313" key="7">
    <source>
        <dbReference type="EMBL" id="SMY09628.1"/>
    </source>
</evidence>
<dbReference type="Gene3D" id="3.90.1150.10">
    <property type="entry name" value="Aspartate Aminotransferase, domain 1"/>
    <property type="match status" value="1"/>
</dbReference>
<name>A0A238LJ26_9RHOB</name>
<comment type="cofactor">
    <cofactor evidence="1">
        <name>pyridoxal 5'-phosphate</name>
        <dbReference type="ChEBI" id="CHEBI:597326"/>
    </cofactor>
</comment>
<protein>
    <submittedName>
        <fullName evidence="7">Adenosylmethionine-8-amino-7-oxononanoate aminotransferase</fullName>
        <ecNumber evidence="7">2.6.1.62</ecNumber>
    </submittedName>
</protein>
<dbReference type="PANTHER" id="PTHR43094:SF1">
    <property type="entry name" value="AMINOTRANSFERASE CLASS-III"/>
    <property type="match status" value="1"/>
</dbReference>
<keyword evidence="4 7" id="KW-0808">Transferase</keyword>
<evidence type="ECO:0000256" key="4">
    <source>
        <dbReference type="ARBA" id="ARBA00022679"/>
    </source>
</evidence>
<evidence type="ECO:0000256" key="5">
    <source>
        <dbReference type="ARBA" id="ARBA00022898"/>
    </source>
</evidence>
<dbReference type="PROSITE" id="PS00600">
    <property type="entry name" value="AA_TRANSFER_CLASS_3"/>
    <property type="match status" value="1"/>
</dbReference>
<dbReference type="InterPro" id="IPR015422">
    <property type="entry name" value="PyrdxlP-dep_Trfase_small"/>
</dbReference>
<evidence type="ECO:0000256" key="6">
    <source>
        <dbReference type="RuleBase" id="RU003560"/>
    </source>
</evidence>
<comment type="similarity">
    <text evidence="2 6">Belongs to the class-III pyridoxal-phosphate-dependent aminotransferase family.</text>
</comment>
<dbReference type="EMBL" id="FXZK01000011">
    <property type="protein sequence ID" value="SMY09628.1"/>
    <property type="molecule type" value="Genomic_DNA"/>
</dbReference>
<dbReference type="Gene3D" id="3.40.640.10">
    <property type="entry name" value="Type I PLP-dependent aspartate aminotransferase-like (Major domain)"/>
    <property type="match status" value="1"/>
</dbReference>
<accession>A0A238LJ26</accession>
<evidence type="ECO:0000313" key="8">
    <source>
        <dbReference type="Proteomes" id="UP000201613"/>
    </source>
</evidence>
<dbReference type="PIRSF" id="PIRSF000521">
    <property type="entry name" value="Transaminase_4ab_Lys_Orn"/>
    <property type="match status" value="1"/>
</dbReference>
<evidence type="ECO:0000256" key="1">
    <source>
        <dbReference type="ARBA" id="ARBA00001933"/>
    </source>
</evidence>
<dbReference type="Proteomes" id="UP000201613">
    <property type="component" value="Unassembled WGS sequence"/>
</dbReference>
<keyword evidence="3 7" id="KW-0032">Aminotransferase</keyword>
<dbReference type="SUPFAM" id="SSF53383">
    <property type="entry name" value="PLP-dependent transferases"/>
    <property type="match status" value="1"/>
</dbReference>
<dbReference type="AlphaFoldDB" id="A0A238LJ26"/>
<gene>
    <name evidence="7" type="primary">bioA_1</name>
    <name evidence="7" type="ORF">LOM8899_03799</name>
</gene>
<reference evidence="7 8" key="1">
    <citation type="submission" date="2017-05" db="EMBL/GenBank/DDBJ databases">
        <authorList>
            <person name="Song R."/>
            <person name="Chenine A.L."/>
            <person name="Ruprecht R.M."/>
        </authorList>
    </citation>
    <scope>NUCLEOTIDE SEQUENCE [LARGE SCALE GENOMIC DNA]</scope>
    <source>
        <strain evidence="7 8">CECT 8899</strain>
    </source>
</reference>
<evidence type="ECO:0000256" key="2">
    <source>
        <dbReference type="ARBA" id="ARBA00008954"/>
    </source>
</evidence>
<dbReference type="InterPro" id="IPR049704">
    <property type="entry name" value="Aminotrans_3_PPA_site"/>
</dbReference>
<keyword evidence="5 6" id="KW-0663">Pyridoxal phosphate</keyword>
<dbReference type="FunFam" id="3.40.640.10:FF:000014">
    <property type="entry name" value="Adenosylmethionine-8-amino-7-oxononanoate aminotransferase, probable"/>
    <property type="match status" value="1"/>
</dbReference>
<dbReference type="GO" id="GO:0030170">
    <property type="term" value="F:pyridoxal phosphate binding"/>
    <property type="evidence" value="ECO:0007669"/>
    <property type="project" value="InterPro"/>
</dbReference>
<keyword evidence="8" id="KW-1185">Reference proteome</keyword>
<dbReference type="RefSeq" id="WP_093993812.1">
    <property type="nucleotide sequence ID" value="NZ_FXZK01000011.1"/>
</dbReference>
<dbReference type="InterPro" id="IPR015424">
    <property type="entry name" value="PyrdxlP-dep_Trfase"/>
</dbReference>
<dbReference type="GO" id="GO:0005829">
    <property type="term" value="C:cytosol"/>
    <property type="evidence" value="ECO:0007669"/>
    <property type="project" value="TreeGrafter"/>
</dbReference>
<evidence type="ECO:0000256" key="3">
    <source>
        <dbReference type="ARBA" id="ARBA00022576"/>
    </source>
</evidence>
<proteinExistence type="inferred from homology"/>